<geneLocation type="plasmid" evidence="2">
    <name>unnamed1</name>
</geneLocation>
<dbReference type="OrthoDB" id="8447155at2"/>
<dbReference type="HAMAP" id="MF_00764">
    <property type="entry name" value="UPF0306"/>
    <property type="match status" value="1"/>
</dbReference>
<dbReference type="EMBL" id="NRQY01000002">
    <property type="protein sequence ID" value="RUT64935.1"/>
    <property type="molecule type" value="Genomic_DNA"/>
</dbReference>
<dbReference type="Proteomes" id="UP000286908">
    <property type="component" value="Unassembled WGS sequence"/>
</dbReference>
<proteinExistence type="inferred from homology"/>
<evidence type="ECO:0000313" key="2">
    <source>
        <dbReference type="EMBL" id="RUT64935.1"/>
    </source>
</evidence>
<gene>
    <name evidence="2" type="ORF">CKG00_15220</name>
</gene>
<dbReference type="InterPro" id="IPR011194">
    <property type="entry name" value="UPF0306"/>
</dbReference>
<comment type="caution">
    <text evidence="2">The sequence shown here is derived from an EMBL/GenBank/DDBJ whole genome shotgun (WGS) entry which is preliminary data.</text>
</comment>
<evidence type="ECO:0000256" key="1">
    <source>
        <dbReference type="HAMAP-Rule" id="MF_00764"/>
    </source>
</evidence>
<evidence type="ECO:0000313" key="3">
    <source>
        <dbReference type="Proteomes" id="UP000286908"/>
    </source>
</evidence>
<dbReference type="Gene3D" id="2.30.110.10">
    <property type="entry name" value="Electron Transport, Fmn-binding Protein, Chain A"/>
    <property type="match status" value="1"/>
</dbReference>
<organism evidence="2 3">
    <name type="scientific">Morganella morganii</name>
    <name type="common">Proteus morganii</name>
    <dbReference type="NCBI Taxonomy" id="582"/>
    <lineage>
        <taxon>Bacteria</taxon>
        <taxon>Pseudomonadati</taxon>
        <taxon>Pseudomonadota</taxon>
        <taxon>Gammaproteobacteria</taxon>
        <taxon>Enterobacterales</taxon>
        <taxon>Morganellaceae</taxon>
        <taxon>Morganella</taxon>
    </lineage>
</organism>
<dbReference type="NCBIfam" id="NF002900">
    <property type="entry name" value="PRK03467.1"/>
    <property type="match status" value="1"/>
</dbReference>
<dbReference type="PIRSF" id="PIRSF009554">
    <property type="entry name" value="UCP009554"/>
    <property type="match status" value="1"/>
</dbReference>
<sequence length="151" mass="16875">MELPHDSILSYLKKNHVVTLCATAGDDLWCASCFYVADPGMMMLYFLTEPHTRHGTLMQQNPQVAGTISAQTATVAKIRGVQFRGEVVTLSEEEEKQARAHYCRRFPVAVAAKTPLWGLRLNEIKMVNNTLGFGKKLHWSRFSAGFSANSE</sequence>
<comment type="similarity">
    <text evidence="1">Belongs to the UPF0306 family.</text>
</comment>
<reference evidence="2 3" key="1">
    <citation type="submission" date="2017-08" db="EMBL/GenBank/DDBJ databases">
        <title>Draft genome sequence of pheromone producing symbiont Morganella morganii, of the female New Zealand grass grub Costelytra giveni.</title>
        <authorList>
            <person name="Laugraud A."/>
            <person name="Young S.D."/>
            <person name="Hurst M.H."/>
        </authorList>
    </citation>
    <scope>NUCLEOTIDE SEQUENCE [LARGE SCALE GENOMIC DNA]</scope>
    <source>
        <strain evidence="2 3">MMsCG</strain>
        <plasmid evidence="2">unnamed1</plasmid>
    </source>
</reference>
<protein>
    <recommendedName>
        <fullName evidence="1">UPF0306 protein CKG00_15220</fullName>
    </recommendedName>
</protein>
<accession>A0A433ZS32</accession>
<dbReference type="InterPro" id="IPR012349">
    <property type="entry name" value="Split_barrel_FMN-bd"/>
</dbReference>
<name>A0A433ZS32_MORMO</name>
<dbReference type="SUPFAM" id="SSF50475">
    <property type="entry name" value="FMN-binding split barrel"/>
    <property type="match status" value="1"/>
</dbReference>
<dbReference type="AlphaFoldDB" id="A0A433ZS32"/>
<keyword evidence="2" id="KW-0614">Plasmid</keyword>